<evidence type="ECO:0000256" key="1">
    <source>
        <dbReference type="SAM" id="MobiDB-lite"/>
    </source>
</evidence>
<feature type="compositionally biased region" description="Polar residues" evidence="1">
    <location>
        <begin position="134"/>
        <end position="150"/>
    </location>
</feature>
<organism evidence="2 3">
    <name type="scientific">Schizopora paradoxa</name>
    <dbReference type="NCBI Taxonomy" id="27342"/>
    <lineage>
        <taxon>Eukaryota</taxon>
        <taxon>Fungi</taxon>
        <taxon>Dikarya</taxon>
        <taxon>Basidiomycota</taxon>
        <taxon>Agaricomycotina</taxon>
        <taxon>Agaricomycetes</taxon>
        <taxon>Hymenochaetales</taxon>
        <taxon>Schizoporaceae</taxon>
        <taxon>Schizopora</taxon>
    </lineage>
</organism>
<feature type="region of interest" description="Disordered" evidence="1">
    <location>
        <begin position="14"/>
        <end position="43"/>
    </location>
</feature>
<feature type="region of interest" description="Disordered" evidence="1">
    <location>
        <begin position="134"/>
        <end position="166"/>
    </location>
</feature>
<dbReference type="InParanoid" id="A0A0H2SLB4"/>
<keyword evidence="3" id="KW-1185">Reference proteome</keyword>
<dbReference type="EMBL" id="KQ085900">
    <property type="protein sequence ID" value="KLO17891.1"/>
    <property type="molecule type" value="Genomic_DNA"/>
</dbReference>
<protein>
    <submittedName>
        <fullName evidence="2">Uncharacterized protein</fullName>
    </submittedName>
</protein>
<gene>
    <name evidence="2" type="ORF">SCHPADRAFT_925578</name>
</gene>
<dbReference type="Proteomes" id="UP000053477">
    <property type="component" value="Unassembled WGS sequence"/>
</dbReference>
<evidence type="ECO:0000313" key="3">
    <source>
        <dbReference type="Proteomes" id="UP000053477"/>
    </source>
</evidence>
<name>A0A0H2SLB4_9AGAM</name>
<feature type="region of interest" description="Disordered" evidence="1">
    <location>
        <begin position="569"/>
        <end position="597"/>
    </location>
</feature>
<accession>A0A0H2SLB4</accession>
<proteinExistence type="predicted"/>
<reference evidence="2 3" key="1">
    <citation type="submission" date="2015-04" db="EMBL/GenBank/DDBJ databases">
        <title>Complete genome sequence of Schizopora paradoxa KUC8140, a cosmopolitan wood degrader in East Asia.</title>
        <authorList>
            <consortium name="DOE Joint Genome Institute"/>
            <person name="Min B."/>
            <person name="Park H."/>
            <person name="Jang Y."/>
            <person name="Kim J.-J."/>
            <person name="Kim K.H."/>
            <person name="Pangilinan J."/>
            <person name="Lipzen A."/>
            <person name="Riley R."/>
            <person name="Grigoriev I.V."/>
            <person name="Spatafora J.W."/>
            <person name="Choi I.-G."/>
        </authorList>
    </citation>
    <scope>NUCLEOTIDE SEQUENCE [LARGE SCALE GENOMIC DNA]</scope>
    <source>
        <strain evidence="2 3">KUC8140</strain>
    </source>
</reference>
<sequence length="689" mass="77734">MTRELARNIITRLEDRSRGRIATSPSHDDSEPMEGPGRQTVTREPSTKACIAFACSLSMNYYECTTPSLVGRGGTREKKANRDARAFKASTKARVAFFFFIPNFSVPVPVPSSVFFTSRAEYFPPDGSFKQTIKQSNSCGSSRTNCSSTGSRKRYPADSDRLRRKRNFDPPPSAVLQIPFCFYFYLLFLSVTHCNPFIHFVGINAGFSSVNLSTSQRLRFLLSATAIMKEQSFKIFLLLMGFEAVGLSGRLRPRLDARFEEDEDEEDRFRGVAISVLIRMGGKAQRALQAPRFGGKTGNFLLTSHWLTSDERLFSFFSLHAPGLDFDARFEEDSDSEIHGHDTTFTNDSTNLATTTRPPRATRDAFTIHTRVQCRRVRVCFDISFNLICTSSEVEGTIDLVALLRRFFLRERTNSTAFLSLIFTSNDTSWRKFILDDEDLDGVFEKPVLYFELEQLRSPRPHRPSPHPDPVLSRPVQKICVWQISWAGLIGELELVLLREEEGRARGDGAIRLCIIWVGWTEEREEGATKLLASSFSARQVEETYSPSVSLKFLGIWSAGNVILMTELPPRDSGNHPRPRLQTRTRPQNTGRTVVTHTQKPKIQYGSVSAAKLVTCDDERRDGHSVKGVFVHVHLSIHTNTPSAPLHAANTTRAWTDSDYMDLDDSASFHAFKFGTPVYEEKRPANLSL</sequence>
<dbReference type="AlphaFoldDB" id="A0A0H2SLB4"/>
<evidence type="ECO:0000313" key="2">
    <source>
        <dbReference type="EMBL" id="KLO17891.1"/>
    </source>
</evidence>